<dbReference type="PANTHER" id="PTHR43176">
    <property type="entry name" value="3-HYDROXYISOBUTYRYL-COA HYDROLASE-RELATED"/>
    <property type="match status" value="1"/>
</dbReference>
<evidence type="ECO:0000256" key="2">
    <source>
        <dbReference type="RuleBase" id="RU369070"/>
    </source>
</evidence>
<dbReference type="PANTHER" id="PTHR43176:SF3">
    <property type="entry name" value="3-HYDROXYISOBUTYRYL-COA HYDROLASE, MITOCHONDRIAL"/>
    <property type="match status" value="1"/>
</dbReference>
<dbReference type="AlphaFoldDB" id="A0A2N9EVB4"/>
<dbReference type="InterPro" id="IPR045004">
    <property type="entry name" value="ECH_dom"/>
</dbReference>
<protein>
    <recommendedName>
        <fullName evidence="2">3-hydroxyisobutyryl-CoA hydrolase</fullName>
        <shortName evidence="2">HIB-CoA hydrolase</shortName>
        <shortName evidence="2">HIBYL-CoA-H</shortName>
        <ecNumber evidence="2">3.1.2.4</ecNumber>
    </recommendedName>
    <alternativeName>
        <fullName evidence="2">3-hydroxyisobutyryl-coenzyme A hydrolase</fullName>
    </alternativeName>
</protein>
<feature type="domain" description="Enoyl-CoA hydratase/isomerase" evidence="3">
    <location>
        <begin position="2"/>
        <end position="48"/>
    </location>
</feature>
<dbReference type="Gene3D" id="3.90.226.10">
    <property type="entry name" value="2-enoyl-CoA Hydratase, Chain A, domain 1"/>
    <property type="match status" value="1"/>
</dbReference>
<reference evidence="4" key="1">
    <citation type="submission" date="2018-02" db="EMBL/GenBank/DDBJ databases">
        <authorList>
            <person name="Cohen D.B."/>
            <person name="Kent A.D."/>
        </authorList>
    </citation>
    <scope>NUCLEOTIDE SEQUENCE</scope>
</reference>
<evidence type="ECO:0000256" key="1">
    <source>
        <dbReference type="ARBA" id="ARBA00022801"/>
    </source>
</evidence>
<comment type="catalytic activity">
    <reaction evidence="2">
        <text>3-hydroxy-2-methylpropanoyl-CoA + H2O = 3-hydroxy-2-methylpropanoate + CoA + H(+)</text>
        <dbReference type="Rhea" id="RHEA:20888"/>
        <dbReference type="ChEBI" id="CHEBI:11805"/>
        <dbReference type="ChEBI" id="CHEBI:15377"/>
        <dbReference type="ChEBI" id="CHEBI:15378"/>
        <dbReference type="ChEBI" id="CHEBI:57287"/>
        <dbReference type="ChEBI" id="CHEBI:57340"/>
        <dbReference type="EC" id="3.1.2.4"/>
    </reaction>
</comment>
<name>A0A2N9EVB4_FAGSY</name>
<organism evidence="4">
    <name type="scientific">Fagus sylvatica</name>
    <name type="common">Beechnut</name>
    <dbReference type="NCBI Taxonomy" id="28930"/>
    <lineage>
        <taxon>Eukaryota</taxon>
        <taxon>Viridiplantae</taxon>
        <taxon>Streptophyta</taxon>
        <taxon>Embryophyta</taxon>
        <taxon>Tracheophyta</taxon>
        <taxon>Spermatophyta</taxon>
        <taxon>Magnoliopsida</taxon>
        <taxon>eudicotyledons</taxon>
        <taxon>Gunneridae</taxon>
        <taxon>Pentapetalae</taxon>
        <taxon>rosids</taxon>
        <taxon>fabids</taxon>
        <taxon>Fagales</taxon>
        <taxon>Fagaceae</taxon>
        <taxon>Fagus</taxon>
    </lineage>
</organism>
<sequence length="75" mass="8507">MVCHVMQGKVSKDFFEGCRAILLDKDKNPKWEPSKLELVSDSMVDSYFSVVDDEGWEDLKLPARSSLPVYAIAKL</sequence>
<comment type="similarity">
    <text evidence="2">Belongs to the enoyl-CoA hydratase/isomerase family.</text>
</comment>
<dbReference type="GO" id="GO:0003860">
    <property type="term" value="F:3-hydroxyisobutyryl-CoA hydrolase activity"/>
    <property type="evidence" value="ECO:0007669"/>
    <property type="project" value="UniProtKB-UniRule"/>
</dbReference>
<comment type="pathway">
    <text evidence="2">Amino-acid degradation; L-valine degradation.</text>
</comment>
<accession>A0A2N9EVB4</accession>
<dbReference type="InterPro" id="IPR032259">
    <property type="entry name" value="HIBYL-CoA-H"/>
</dbReference>
<evidence type="ECO:0000313" key="4">
    <source>
        <dbReference type="EMBL" id="SPC78782.1"/>
    </source>
</evidence>
<gene>
    <name evidence="4" type="ORF">FSB_LOCUS6664</name>
</gene>
<proteinExistence type="inferred from homology"/>
<keyword evidence="1 2" id="KW-0378">Hydrolase</keyword>
<evidence type="ECO:0000259" key="3">
    <source>
        <dbReference type="Pfam" id="PF16113"/>
    </source>
</evidence>
<dbReference type="Pfam" id="PF16113">
    <property type="entry name" value="ECH_2"/>
    <property type="match status" value="1"/>
</dbReference>
<dbReference type="EC" id="3.1.2.4" evidence="2"/>
<comment type="function">
    <text evidence="2">Hydrolyzes 3-hydroxyisobutyryl-CoA (HIBYL-CoA), a saline catabolite. Has high activity toward isobutyryl-CoA. Could be an isobutyryl-CoA dehydrogenase that functions in valine catabolism.</text>
</comment>
<dbReference type="EMBL" id="OIVN01000349">
    <property type="protein sequence ID" value="SPC78782.1"/>
    <property type="molecule type" value="Genomic_DNA"/>
</dbReference>
<dbReference type="GO" id="GO:0006574">
    <property type="term" value="P:L-valine catabolic process"/>
    <property type="evidence" value="ECO:0007669"/>
    <property type="project" value="UniProtKB-UniRule"/>
</dbReference>